<feature type="chain" id="PRO_5042181331" description="G-protein coupled receptors family 2 profile 2 domain-containing protein" evidence="7">
    <location>
        <begin position="23"/>
        <end position="1031"/>
    </location>
</feature>
<accession>A0AAE1FF37</accession>
<feature type="transmembrane region" description="Helical" evidence="6">
    <location>
        <begin position="629"/>
        <end position="652"/>
    </location>
</feature>
<feature type="transmembrane region" description="Helical" evidence="6">
    <location>
        <begin position="664"/>
        <end position="683"/>
    </location>
</feature>
<comment type="subcellular location">
    <subcellularLocation>
        <location evidence="1">Membrane</location>
        <topology evidence="1">Multi-pass membrane protein</topology>
    </subcellularLocation>
</comment>
<feature type="compositionally biased region" description="Polar residues" evidence="5">
    <location>
        <begin position="200"/>
        <end position="241"/>
    </location>
</feature>
<dbReference type="InterPro" id="IPR052808">
    <property type="entry name" value="GPCR_Mth-like"/>
</dbReference>
<evidence type="ECO:0000313" key="10">
    <source>
        <dbReference type="Proteomes" id="UP001286313"/>
    </source>
</evidence>
<evidence type="ECO:0000256" key="3">
    <source>
        <dbReference type="ARBA" id="ARBA00022989"/>
    </source>
</evidence>
<proteinExistence type="predicted"/>
<dbReference type="PANTHER" id="PTHR46953:SF1">
    <property type="entry name" value="G-PROTEIN COUPLED RECEPTOR MTH-LIKE 1-RELATED"/>
    <property type="match status" value="1"/>
</dbReference>
<feature type="transmembrane region" description="Helical" evidence="6">
    <location>
        <begin position="788"/>
        <end position="811"/>
    </location>
</feature>
<gene>
    <name evidence="9" type="ORF">Pcinc_022268</name>
</gene>
<evidence type="ECO:0000256" key="2">
    <source>
        <dbReference type="ARBA" id="ARBA00022692"/>
    </source>
</evidence>
<feature type="region of interest" description="Disordered" evidence="5">
    <location>
        <begin position="188"/>
        <end position="251"/>
    </location>
</feature>
<evidence type="ECO:0000256" key="1">
    <source>
        <dbReference type="ARBA" id="ARBA00004141"/>
    </source>
</evidence>
<dbReference type="EMBL" id="JAWQEG010002334">
    <property type="protein sequence ID" value="KAK3872656.1"/>
    <property type="molecule type" value="Genomic_DNA"/>
</dbReference>
<dbReference type="AlphaFoldDB" id="A0AAE1FF37"/>
<dbReference type="Proteomes" id="UP001286313">
    <property type="component" value="Unassembled WGS sequence"/>
</dbReference>
<evidence type="ECO:0000256" key="6">
    <source>
        <dbReference type="SAM" id="Phobius"/>
    </source>
</evidence>
<feature type="transmembrane region" description="Helical" evidence="6">
    <location>
        <begin position="738"/>
        <end position="760"/>
    </location>
</feature>
<feature type="compositionally biased region" description="Low complexity" evidence="5">
    <location>
        <begin position="242"/>
        <end position="251"/>
    </location>
</feature>
<sequence length="1031" mass="114991">MEASLSYISSVVLLLCVRPGQLVPTTSLLPQLPVGPLTTTVPVLTSNTTHVNSEVDEYVSITPNPEQLSTTDLSRLTAPISFIDVTPPTELLHQNIPDTISVNVDIPGNQKDKALIKSDDSIQINNPNSEVPSVDREVNEKEITSTRADYETTPLPTKMTASLLANDTPDTIHISILLDGQDVITEGVEHETRPFDNNRTDATTSWEATRPTQQHTPTENNTSEAKSNTTNDKMSNTSEEMGNTTTTGTLTNTDIARKPTLIDGRVPSNSDQLVKCYCGAKEVLTKDGCQFYPGDTYIKEEDSRYEINPIPVESLKVVIHEPECKTVHGHRQMNFSGDEFYLRQRGDVVLMKSVGLLQGLRINNYCVEHTMDDDGQVTWTMKACIPPPSVPRCCPPGEAMKQGQCQPELSPTLLTPPISADMDGGDISWPFIENHISPLTCVKDPIKSLPLEPIATYLLNVPTGMVFTWDPSVSYITRKYFYPNKFCVDGRETSSGVVEYSANFCFSDPLEVHNKACQGHTCVRKCCEHGQIMSSTMYKCIDHENSTFSPPFIVEPSSFNTVIGKPLCGPQTLEENVTIDAWGHLYVSDQKFEATNYCSDKFYDGKDNFEQGVLVCLASLSEWEKVRVIVFPVCQAISLVFLALTVVCYYLVPVLLQQGGWCQLFHVLSLMLAYSSGFSQQVFSKNWNKPTCIAMAIVMQFGYLCTFFWLSVLCFEVWRKIKSLNKLLSTTKQPLRIYLLYAFGGPFLICTVTVCMQFWAPDDVVGVVKPHLGDSRCWFPDTMEILVYFYGPIAFLFTCNIAFITHTFWIYRQIERNVKVLKNLGGEKASGEGSTAASTPLRTAEHKYRRRDYVADFKQQFSLLVLMSICWVTEVLSWKIPPLEMWAPTDILNTLQGFFVFIIFVANRSKRKHLKKKFPTVFVGVKIVTSVLVKIKGAFMFTDSKGKAVSPINLLTSSIGRKISTTSLMSNISTLSTSLTVNSSSSSFYLSSFERSDPKRSSSFSDSDEGIITLSHSSLTLRDSNSSDSLC</sequence>
<evidence type="ECO:0000313" key="9">
    <source>
        <dbReference type="EMBL" id="KAK3872656.1"/>
    </source>
</evidence>
<dbReference type="CDD" id="cd15039">
    <property type="entry name" value="7tmB3_Methuselah-like"/>
    <property type="match status" value="1"/>
</dbReference>
<protein>
    <recommendedName>
        <fullName evidence="8">G-protein coupled receptors family 2 profile 2 domain-containing protein</fullName>
    </recommendedName>
</protein>
<dbReference type="PANTHER" id="PTHR46953">
    <property type="entry name" value="G-PROTEIN COUPLED RECEPTOR MTH-LIKE 1-RELATED"/>
    <property type="match status" value="1"/>
</dbReference>
<evidence type="ECO:0000256" key="4">
    <source>
        <dbReference type="ARBA" id="ARBA00023136"/>
    </source>
</evidence>
<evidence type="ECO:0000259" key="8">
    <source>
        <dbReference type="PROSITE" id="PS50261"/>
    </source>
</evidence>
<keyword evidence="3 6" id="KW-1133">Transmembrane helix</keyword>
<feature type="transmembrane region" description="Helical" evidence="6">
    <location>
        <begin position="861"/>
        <end position="880"/>
    </location>
</feature>
<dbReference type="InterPro" id="IPR017981">
    <property type="entry name" value="GPCR_2-like_7TM"/>
</dbReference>
<dbReference type="GO" id="GO:0007166">
    <property type="term" value="P:cell surface receptor signaling pathway"/>
    <property type="evidence" value="ECO:0007669"/>
    <property type="project" value="InterPro"/>
</dbReference>
<dbReference type="GO" id="GO:0016020">
    <property type="term" value="C:membrane"/>
    <property type="evidence" value="ECO:0007669"/>
    <property type="project" value="UniProtKB-SubCell"/>
</dbReference>
<dbReference type="Pfam" id="PF00002">
    <property type="entry name" value="7tm_2"/>
    <property type="match status" value="1"/>
</dbReference>
<dbReference type="GO" id="GO:0004930">
    <property type="term" value="F:G protein-coupled receptor activity"/>
    <property type="evidence" value="ECO:0007669"/>
    <property type="project" value="InterPro"/>
</dbReference>
<keyword evidence="7" id="KW-0732">Signal</keyword>
<dbReference type="Gene3D" id="1.20.1070.10">
    <property type="entry name" value="Rhodopsin 7-helix transmembrane proteins"/>
    <property type="match status" value="1"/>
</dbReference>
<keyword evidence="4 6" id="KW-0472">Membrane</keyword>
<organism evidence="9 10">
    <name type="scientific">Petrolisthes cinctipes</name>
    <name type="common">Flat porcelain crab</name>
    <dbReference type="NCBI Taxonomy" id="88211"/>
    <lineage>
        <taxon>Eukaryota</taxon>
        <taxon>Metazoa</taxon>
        <taxon>Ecdysozoa</taxon>
        <taxon>Arthropoda</taxon>
        <taxon>Crustacea</taxon>
        <taxon>Multicrustacea</taxon>
        <taxon>Malacostraca</taxon>
        <taxon>Eumalacostraca</taxon>
        <taxon>Eucarida</taxon>
        <taxon>Decapoda</taxon>
        <taxon>Pleocyemata</taxon>
        <taxon>Anomura</taxon>
        <taxon>Galatheoidea</taxon>
        <taxon>Porcellanidae</taxon>
        <taxon>Petrolisthes</taxon>
    </lineage>
</organism>
<feature type="transmembrane region" description="Helical" evidence="6">
    <location>
        <begin position="695"/>
        <end position="718"/>
    </location>
</feature>
<dbReference type="PROSITE" id="PS50261">
    <property type="entry name" value="G_PROTEIN_RECEP_F2_4"/>
    <property type="match status" value="1"/>
</dbReference>
<evidence type="ECO:0000256" key="5">
    <source>
        <dbReference type="SAM" id="MobiDB-lite"/>
    </source>
</evidence>
<dbReference type="InterPro" id="IPR000832">
    <property type="entry name" value="GPCR_2_secretin-like"/>
</dbReference>
<reference evidence="9" key="1">
    <citation type="submission" date="2023-10" db="EMBL/GenBank/DDBJ databases">
        <title>Genome assemblies of two species of porcelain crab, Petrolisthes cinctipes and Petrolisthes manimaculis (Anomura: Porcellanidae).</title>
        <authorList>
            <person name="Angst P."/>
        </authorList>
    </citation>
    <scope>NUCLEOTIDE SEQUENCE</scope>
    <source>
        <strain evidence="9">PB745_01</strain>
        <tissue evidence="9">Gill</tissue>
    </source>
</reference>
<evidence type="ECO:0000256" key="7">
    <source>
        <dbReference type="SAM" id="SignalP"/>
    </source>
</evidence>
<keyword evidence="2 6" id="KW-0812">Transmembrane</keyword>
<feature type="signal peptide" evidence="7">
    <location>
        <begin position="1"/>
        <end position="22"/>
    </location>
</feature>
<feature type="transmembrane region" description="Helical" evidence="6">
    <location>
        <begin position="886"/>
        <end position="907"/>
    </location>
</feature>
<name>A0AAE1FF37_PETCI</name>
<feature type="compositionally biased region" description="Basic and acidic residues" evidence="5">
    <location>
        <begin position="188"/>
        <end position="199"/>
    </location>
</feature>
<feature type="domain" description="G-protein coupled receptors family 2 profile 2" evidence="8">
    <location>
        <begin position="627"/>
        <end position="908"/>
    </location>
</feature>
<keyword evidence="10" id="KW-1185">Reference proteome</keyword>
<comment type="caution">
    <text evidence="9">The sequence shown here is derived from an EMBL/GenBank/DDBJ whole genome shotgun (WGS) entry which is preliminary data.</text>
</comment>